<dbReference type="OrthoDB" id="9786294at2"/>
<evidence type="ECO:0000256" key="1">
    <source>
        <dbReference type="SAM" id="MobiDB-lite"/>
    </source>
</evidence>
<dbReference type="SUPFAM" id="SSF46565">
    <property type="entry name" value="Chaperone J-domain"/>
    <property type="match status" value="1"/>
</dbReference>
<dbReference type="CDD" id="cd06257">
    <property type="entry name" value="DnaJ"/>
    <property type="match status" value="1"/>
</dbReference>
<dbReference type="SMART" id="SM00271">
    <property type="entry name" value="DnaJ"/>
    <property type="match status" value="1"/>
</dbReference>
<proteinExistence type="predicted"/>
<evidence type="ECO:0000313" key="4">
    <source>
        <dbReference type="Proteomes" id="UP000246077"/>
    </source>
</evidence>
<organism evidence="3 4">
    <name type="scientific">Zavarzinia compransoris</name>
    <dbReference type="NCBI Taxonomy" id="1264899"/>
    <lineage>
        <taxon>Bacteria</taxon>
        <taxon>Pseudomonadati</taxon>
        <taxon>Pseudomonadota</taxon>
        <taxon>Alphaproteobacteria</taxon>
        <taxon>Rhodospirillales</taxon>
        <taxon>Zavarziniaceae</taxon>
        <taxon>Zavarzinia</taxon>
    </lineage>
</organism>
<accession>A0A317E3W8</accession>
<dbReference type="InterPro" id="IPR036869">
    <property type="entry name" value="J_dom_sf"/>
</dbReference>
<evidence type="ECO:0000313" key="3">
    <source>
        <dbReference type="EMBL" id="PWR19755.1"/>
    </source>
</evidence>
<dbReference type="PRINTS" id="PR00625">
    <property type="entry name" value="JDOMAIN"/>
</dbReference>
<dbReference type="Gene3D" id="1.10.287.110">
    <property type="entry name" value="DnaJ domain"/>
    <property type="match status" value="1"/>
</dbReference>
<protein>
    <submittedName>
        <fullName evidence="3">Molecular chaperone DnaJ</fullName>
    </submittedName>
</protein>
<dbReference type="InterPro" id="IPR001623">
    <property type="entry name" value="DnaJ_domain"/>
</dbReference>
<sequence length="236" mass="26682">MRMAKSLSDAVPRSFDAAHLVSLCKATHNPGMSRKESAYPRQAKGRGDTPPLRPCAVEGCACAGEYRAPRSRNPGDDPLWFCLDHVRDYNRNWNWFEGMGSDEIERYQSQNATWQRPTWKLGERAGGRSAARHYQEQPQAPHDPFDLLGEAGYRIEAGPAPQARRLSPEDRQALAVLELDAGAAAADVKPRYKALVKRYHPDRNGGNKDAEARLRQVIDAYRHLRDKGFMREETIR</sequence>
<name>A0A317E3W8_9PROT</name>
<feature type="region of interest" description="Disordered" evidence="1">
    <location>
        <begin position="29"/>
        <end position="50"/>
    </location>
</feature>
<dbReference type="Pfam" id="PF00226">
    <property type="entry name" value="DnaJ"/>
    <property type="match status" value="1"/>
</dbReference>
<keyword evidence="4" id="KW-1185">Reference proteome</keyword>
<gene>
    <name evidence="3" type="ORF">DKG75_14930</name>
</gene>
<comment type="caution">
    <text evidence="3">The sequence shown here is derived from an EMBL/GenBank/DDBJ whole genome shotgun (WGS) entry which is preliminary data.</text>
</comment>
<feature type="domain" description="J" evidence="2">
    <location>
        <begin position="172"/>
        <end position="236"/>
    </location>
</feature>
<dbReference type="Proteomes" id="UP000246077">
    <property type="component" value="Unassembled WGS sequence"/>
</dbReference>
<dbReference type="AlphaFoldDB" id="A0A317E3W8"/>
<reference evidence="4" key="1">
    <citation type="submission" date="2018-05" db="EMBL/GenBank/DDBJ databases">
        <title>Zavarzinia sp. HR-AS.</title>
        <authorList>
            <person name="Lee Y."/>
            <person name="Jeon C.O."/>
        </authorList>
    </citation>
    <scope>NUCLEOTIDE SEQUENCE [LARGE SCALE GENOMIC DNA]</scope>
    <source>
        <strain evidence="4">DSM 1231</strain>
    </source>
</reference>
<dbReference type="EMBL" id="QGLF01000004">
    <property type="protein sequence ID" value="PWR19755.1"/>
    <property type="molecule type" value="Genomic_DNA"/>
</dbReference>
<dbReference type="PROSITE" id="PS50076">
    <property type="entry name" value="DNAJ_2"/>
    <property type="match status" value="1"/>
</dbReference>
<evidence type="ECO:0000259" key="2">
    <source>
        <dbReference type="PROSITE" id="PS50076"/>
    </source>
</evidence>